<dbReference type="Pfam" id="PF13160">
    <property type="entry name" value="DUF3995"/>
    <property type="match status" value="1"/>
</dbReference>
<evidence type="ECO:0000256" key="1">
    <source>
        <dbReference type="SAM" id="Phobius"/>
    </source>
</evidence>
<dbReference type="EMBL" id="BAABJQ010000003">
    <property type="protein sequence ID" value="GAA5180399.1"/>
    <property type="molecule type" value="Genomic_DNA"/>
</dbReference>
<dbReference type="RefSeq" id="WP_345626952.1">
    <property type="nucleotide sequence ID" value="NZ_BAABJQ010000003.1"/>
</dbReference>
<dbReference type="Proteomes" id="UP001501570">
    <property type="component" value="Unassembled WGS sequence"/>
</dbReference>
<feature type="transmembrane region" description="Helical" evidence="1">
    <location>
        <begin position="62"/>
        <end position="83"/>
    </location>
</feature>
<keyword evidence="3" id="KW-1185">Reference proteome</keyword>
<reference evidence="3" key="1">
    <citation type="journal article" date="2019" name="Int. J. Syst. Evol. Microbiol.">
        <title>The Global Catalogue of Microorganisms (GCM) 10K type strain sequencing project: providing services to taxonomists for standard genome sequencing and annotation.</title>
        <authorList>
            <consortium name="The Broad Institute Genomics Platform"/>
            <consortium name="The Broad Institute Genome Sequencing Center for Infectious Disease"/>
            <person name="Wu L."/>
            <person name="Ma J."/>
        </authorList>
    </citation>
    <scope>NUCLEOTIDE SEQUENCE [LARGE SCALE GENOMIC DNA]</scope>
    <source>
        <strain evidence="3">JCM 18304</strain>
    </source>
</reference>
<protein>
    <recommendedName>
        <fullName evidence="4">DUF3995 domain-containing protein</fullName>
    </recommendedName>
</protein>
<evidence type="ECO:0000313" key="3">
    <source>
        <dbReference type="Proteomes" id="UP001501570"/>
    </source>
</evidence>
<feature type="transmembrane region" description="Helical" evidence="1">
    <location>
        <begin position="126"/>
        <end position="143"/>
    </location>
</feature>
<evidence type="ECO:0000313" key="2">
    <source>
        <dbReference type="EMBL" id="GAA5180399.1"/>
    </source>
</evidence>
<organism evidence="2 3">
    <name type="scientific">Rugosimonospora acidiphila</name>
    <dbReference type="NCBI Taxonomy" id="556531"/>
    <lineage>
        <taxon>Bacteria</taxon>
        <taxon>Bacillati</taxon>
        <taxon>Actinomycetota</taxon>
        <taxon>Actinomycetes</taxon>
        <taxon>Micromonosporales</taxon>
        <taxon>Micromonosporaceae</taxon>
        <taxon>Rugosimonospora</taxon>
    </lineage>
</organism>
<accession>A0ABP9RNN7</accession>
<proteinExistence type="predicted"/>
<keyword evidence="1" id="KW-0472">Membrane</keyword>
<gene>
    <name evidence="2" type="ORF">GCM10023322_12610</name>
</gene>
<feature type="transmembrane region" description="Helical" evidence="1">
    <location>
        <begin position="34"/>
        <end position="55"/>
    </location>
</feature>
<sequence length="149" mass="15922">MLFAGFHVYWELGGQFGFGDASVTTPKADSFADWAFTVALGVMFIIGAVVPLAFSMPWGAKLPGWTLVTCSWIGGVLLTLRGLSGLLDTALRSTGLAHNGLTGMTYQHTLGDAHPSAYTLWSTSSIDAYFLIGGILFCTVAVADRRARR</sequence>
<keyword evidence="1" id="KW-0812">Transmembrane</keyword>
<comment type="caution">
    <text evidence="2">The sequence shown here is derived from an EMBL/GenBank/DDBJ whole genome shotgun (WGS) entry which is preliminary data.</text>
</comment>
<evidence type="ECO:0008006" key="4">
    <source>
        <dbReference type="Google" id="ProtNLM"/>
    </source>
</evidence>
<dbReference type="InterPro" id="IPR025058">
    <property type="entry name" value="DUF3995"/>
</dbReference>
<keyword evidence="1" id="KW-1133">Transmembrane helix</keyword>
<name>A0ABP9RNN7_9ACTN</name>